<keyword evidence="5" id="KW-1185">Reference proteome</keyword>
<proteinExistence type="inferred from homology"/>
<evidence type="ECO:0000256" key="2">
    <source>
        <dbReference type="RuleBase" id="RU003457"/>
    </source>
</evidence>
<comment type="similarity">
    <text evidence="1 2">Belongs to the pirin family.</text>
</comment>
<reference evidence="4 5" key="1">
    <citation type="submission" date="2019-02" db="EMBL/GenBank/DDBJ databases">
        <title>Genome sequencing of the rare red list fungi Dentipellis fragilis.</title>
        <authorList>
            <person name="Buettner E."/>
            <person name="Kellner H."/>
        </authorList>
    </citation>
    <scope>NUCLEOTIDE SEQUENCE [LARGE SCALE GENOMIC DNA]</scope>
    <source>
        <strain evidence="4 5">DSM 105465</strain>
    </source>
</reference>
<gene>
    <name evidence="4" type="ORF">EVG20_g3618</name>
</gene>
<dbReference type="OrthoDB" id="10261807at2759"/>
<sequence>MSNSKTATTTVPRIEFRSNAERGGGSPVHWLRAMWTFAVPANGYYAGGLNGFGNLRVMAEDRIKPYNGFELHGHREFEIFTYVIRGELEHKDSMGNVEIIKAGDIQLTSAGTGIRHSEVCHGPKEVHLMQIWTLPSQSGLTPKYYTRHFTDEEKANNWVRVVAPVESKGVTREREGTGPAPVYSDVSFWVTRLGAKAAVSRRLPASASREERKAYLQIIQRSGFNQGPGQGATVSVQLGESVVSMREGDGAFIYGREGDELDVENTSDITAEILLFDV</sequence>
<dbReference type="Gene3D" id="2.60.120.10">
    <property type="entry name" value="Jelly Rolls"/>
    <property type="match status" value="2"/>
</dbReference>
<dbReference type="InterPro" id="IPR014710">
    <property type="entry name" value="RmlC-like_jellyroll"/>
</dbReference>
<dbReference type="InterPro" id="IPR011051">
    <property type="entry name" value="RmlC_Cupin_sf"/>
</dbReference>
<dbReference type="STRING" id="205917.A0A4Y9Z174"/>
<dbReference type="EMBL" id="SEOQ01000167">
    <property type="protein sequence ID" value="TFY68282.1"/>
    <property type="molecule type" value="Genomic_DNA"/>
</dbReference>
<comment type="caution">
    <text evidence="4">The sequence shown here is derived from an EMBL/GenBank/DDBJ whole genome shotgun (WGS) entry which is preliminary data.</text>
</comment>
<dbReference type="PANTHER" id="PTHR43212">
    <property type="entry name" value="QUERCETIN 2,3-DIOXYGENASE"/>
    <property type="match status" value="1"/>
</dbReference>
<accession>A0A4Y9Z174</accession>
<dbReference type="Proteomes" id="UP000298327">
    <property type="component" value="Unassembled WGS sequence"/>
</dbReference>
<evidence type="ECO:0000256" key="1">
    <source>
        <dbReference type="ARBA" id="ARBA00008416"/>
    </source>
</evidence>
<feature type="domain" description="Pirin N-terminal" evidence="3">
    <location>
        <begin position="56"/>
        <end position="132"/>
    </location>
</feature>
<dbReference type="PANTHER" id="PTHR43212:SF3">
    <property type="entry name" value="QUERCETIN 2,3-DIOXYGENASE"/>
    <property type="match status" value="1"/>
</dbReference>
<protein>
    <recommendedName>
        <fullName evidence="3">Pirin N-terminal domain-containing protein</fullName>
    </recommendedName>
</protein>
<dbReference type="AlphaFoldDB" id="A0A4Y9Z174"/>
<evidence type="ECO:0000313" key="4">
    <source>
        <dbReference type="EMBL" id="TFY68282.1"/>
    </source>
</evidence>
<dbReference type="InterPro" id="IPR003829">
    <property type="entry name" value="Pirin_N_dom"/>
</dbReference>
<dbReference type="SUPFAM" id="SSF51182">
    <property type="entry name" value="RmlC-like cupins"/>
    <property type="match status" value="1"/>
</dbReference>
<organism evidence="4 5">
    <name type="scientific">Dentipellis fragilis</name>
    <dbReference type="NCBI Taxonomy" id="205917"/>
    <lineage>
        <taxon>Eukaryota</taxon>
        <taxon>Fungi</taxon>
        <taxon>Dikarya</taxon>
        <taxon>Basidiomycota</taxon>
        <taxon>Agaricomycotina</taxon>
        <taxon>Agaricomycetes</taxon>
        <taxon>Russulales</taxon>
        <taxon>Hericiaceae</taxon>
        <taxon>Dentipellis</taxon>
    </lineage>
</organism>
<name>A0A4Y9Z174_9AGAM</name>
<dbReference type="Pfam" id="PF02678">
    <property type="entry name" value="Pirin"/>
    <property type="match status" value="1"/>
</dbReference>
<dbReference type="InterPro" id="IPR012093">
    <property type="entry name" value="Pirin"/>
</dbReference>
<evidence type="ECO:0000313" key="5">
    <source>
        <dbReference type="Proteomes" id="UP000298327"/>
    </source>
</evidence>
<evidence type="ECO:0000259" key="3">
    <source>
        <dbReference type="Pfam" id="PF02678"/>
    </source>
</evidence>